<proteinExistence type="predicted"/>
<gene>
    <name evidence="1" type="ORF">CLODIP_2_CD03238</name>
</gene>
<accession>A0A8S1C0Q9</accession>
<sequence>MHICLEVAYHVQISHFAKICWQRLERMGVNGKKQQKTATISKKSRTILNLDSHKNTWKQPGPSYGRREGEGPLKEAALCSNHSIRRTLRLKLHRLRESS</sequence>
<name>A0A8S1C0Q9_9INSE</name>
<keyword evidence="2" id="KW-1185">Reference proteome</keyword>
<comment type="caution">
    <text evidence="1">The sequence shown here is derived from an EMBL/GenBank/DDBJ whole genome shotgun (WGS) entry which is preliminary data.</text>
</comment>
<evidence type="ECO:0000313" key="2">
    <source>
        <dbReference type="Proteomes" id="UP000494165"/>
    </source>
</evidence>
<organism evidence="1 2">
    <name type="scientific">Cloeon dipterum</name>
    <dbReference type="NCBI Taxonomy" id="197152"/>
    <lineage>
        <taxon>Eukaryota</taxon>
        <taxon>Metazoa</taxon>
        <taxon>Ecdysozoa</taxon>
        <taxon>Arthropoda</taxon>
        <taxon>Hexapoda</taxon>
        <taxon>Insecta</taxon>
        <taxon>Pterygota</taxon>
        <taxon>Palaeoptera</taxon>
        <taxon>Ephemeroptera</taxon>
        <taxon>Pisciforma</taxon>
        <taxon>Baetidae</taxon>
        <taxon>Cloeon</taxon>
    </lineage>
</organism>
<evidence type="ECO:0000313" key="1">
    <source>
        <dbReference type="EMBL" id="CAB3360693.1"/>
    </source>
</evidence>
<reference evidence="1 2" key="1">
    <citation type="submission" date="2020-04" db="EMBL/GenBank/DDBJ databases">
        <authorList>
            <person name="Alioto T."/>
            <person name="Alioto T."/>
            <person name="Gomez Garrido J."/>
        </authorList>
    </citation>
    <scope>NUCLEOTIDE SEQUENCE [LARGE SCALE GENOMIC DNA]</scope>
</reference>
<dbReference type="Proteomes" id="UP000494165">
    <property type="component" value="Unassembled WGS sequence"/>
</dbReference>
<dbReference type="AlphaFoldDB" id="A0A8S1C0Q9"/>
<protein>
    <submittedName>
        <fullName evidence="1">Uncharacterized protein</fullName>
    </submittedName>
</protein>
<dbReference type="EMBL" id="CADEPI010000004">
    <property type="protein sequence ID" value="CAB3360693.1"/>
    <property type="molecule type" value="Genomic_DNA"/>
</dbReference>